<dbReference type="InterPro" id="IPR036388">
    <property type="entry name" value="WH-like_DNA-bd_sf"/>
</dbReference>
<evidence type="ECO:0000259" key="2">
    <source>
        <dbReference type="PROSITE" id="PS51755"/>
    </source>
</evidence>
<dbReference type="PROSITE" id="PS51755">
    <property type="entry name" value="OMPR_PHOB"/>
    <property type="match status" value="1"/>
</dbReference>
<dbReference type="GO" id="GO:0000160">
    <property type="term" value="P:phosphorelay signal transduction system"/>
    <property type="evidence" value="ECO:0007669"/>
    <property type="project" value="InterPro"/>
</dbReference>
<feature type="domain" description="OmpR/PhoB-type" evidence="2">
    <location>
        <begin position="1"/>
        <end position="47"/>
    </location>
</feature>
<organism evidence="3">
    <name type="scientific">bioreactor metagenome</name>
    <dbReference type="NCBI Taxonomy" id="1076179"/>
    <lineage>
        <taxon>unclassified sequences</taxon>
        <taxon>metagenomes</taxon>
        <taxon>ecological metagenomes</taxon>
    </lineage>
</organism>
<name>A0A645IPG7_9ZZZZ</name>
<dbReference type="GO" id="GO:0006355">
    <property type="term" value="P:regulation of DNA-templated transcription"/>
    <property type="evidence" value="ECO:0007669"/>
    <property type="project" value="InterPro"/>
</dbReference>
<keyword evidence="1" id="KW-0238">DNA-binding</keyword>
<dbReference type="AlphaFoldDB" id="A0A645IPG7"/>
<dbReference type="Pfam" id="PF00486">
    <property type="entry name" value="Trans_reg_C"/>
    <property type="match status" value="1"/>
</dbReference>
<sequence>MAWGYNTESTDRTIDTHIKRLRAKLDEFDHPMWQIKTVWGVGYQFEVTAE</sequence>
<protein>
    <recommendedName>
        <fullName evidence="2">OmpR/PhoB-type domain-containing protein</fullName>
    </recommendedName>
</protein>
<dbReference type="CDD" id="cd00383">
    <property type="entry name" value="trans_reg_C"/>
    <property type="match status" value="1"/>
</dbReference>
<gene>
    <name evidence="3" type="ORF">SDC9_197860</name>
</gene>
<proteinExistence type="predicted"/>
<comment type="caution">
    <text evidence="3">The sequence shown here is derived from an EMBL/GenBank/DDBJ whole genome shotgun (WGS) entry which is preliminary data.</text>
</comment>
<evidence type="ECO:0000313" key="3">
    <source>
        <dbReference type="EMBL" id="MPN50234.1"/>
    </source>
</evidence>
<reference evidence="3" key="1">
    <citation type="submission" date="2019-08" db="EMBL/GenBank/DDBJ databases">
        <authorList>
            <person name="Kucharzyk K."/>
            <person name="Murdoch R.W."/>
            <person name="Higgins S."/>
            <person name="Loffler F."/>
        </authorList>
    </citation>
    <scope>NUCLEOTIDE SEQUENCE</scope>
</reference>
<dbReference type="EMBL" id="VSSQ01114223">
    <property type="protein sequence ID" value="MPN50234.1"/>
    <property type="molecule type" value="Genomic_DNA"/>
</dbReference>
<accession>A0A645IPG7</accession>
<dbReference type="InterPro" id="IPR001867">
    <property type="entry name" value="OmpR/PhoB-type_DNA-bd"/>
</dbReference>
<dbReference type="SUPFAM" id="SSF46894">
    <property type="entry name" value="C-terminal effector domain of the bipartite response regulators"/>
    <property type="match status" value="1"/>
</dbReference>
<evidence type="ECO:0000256" key="1">
    <source>
        <dbReference type="ARBA" id="ARBA00023125"/>
    </source>
</evidence>
<dbReference type="InterPro" id="IPR016032">
    <property type="entry name" value="Sig_transdc_resp-reg_C-effctor"/>
</dbReference>
<dbReference type="Gene3D" id="1.10.10.10">
    <property type="entry name" value="Winged helix-like DNA-binding domain superfamily/Winged helix DNA-binding domain"/>
    <property type="match status" value="1"/>
</dbReference>
<dbReference type="GO" id="GO:0003677">
    <property type="term" value="F:DNA binding"/>
    <property type="evidence" value="ECO:0007669"/>
    <property type="project" value="UniProtKB-KW"/>
</dbReference>